<evidence type="ECO:0008006" key="3">
    <source>
        <dbReference type="Google" id="ProtNLM"/>
    </source>
</evidence>
<reference evidence="1 2" key="1">
    <citation type="journal article" date="2015" name="Int. J. Syst. Evol. Microbiol.">
        <title>Hyunsoonleella pacifica sp. nov., isolated from seawater of South Pacific Gyre.</title>
        <authorList>
            <person name="Gao X."/>
            <person name="Zhang Z."/>
            <person name="Dai X."/>
            <person name="Zhang X.H."/>
        </authorList>
    </citation>
    <scope>NUCLEOTIDE SEQUENCE [LARGE SCALE GENOMIC DNA]</scope>
    <source>
        <strain evidence="1 2">SW033</strain>
    </source>
</reference>
<dbReference type="RefSeq" id="WP_130937987.1">
    <property type="nucleotide sequence ID" value="NZ_BMEE01000005.1"/>
</dbReference>
<comment type="caution">
    <text evidence="1">The sequence shown here is derived from an EMBL/GenBank/DDBJ whole genome shotgun (WGS) entry which is preliminary data.</text>
</comment>
<name>A0A4V2JAN7_9FLAO</name>
<gene>
    <name evidence="1" type="ORF">EYD46_15000</name>
</gene>
<dbReference type="PROSITE" id="PS51257">
    <property type="entry name" value="PROKAR_LIPOPROTEIN"/>
    <property type="match status" value="1"/>
</dbReference>
<keyword evidence="2" id="KW-1185">Reference proteome</keyword>
<proteinExistence type="predicted"/>
<protein>
    <recommendedName>
        <fullName evidence="3">Lipoprotein</fullName>
    </recommendedName>
</protein>
<dbReference type="AlphaFoldDB" id="A0A4V2JAN7"/>
<organism evidence="1 2">
    <name type="scientific">Hyunsoonleella pacifica</name>
    <dbReference type="NCBI Taxonomy" id="1080224"/>
    <lineage>
        <taxon>Bacteria</taxon>
        <taxon>Pseudomonadati</taxon>
        <taxon>Bacteroidota</taxon>
        <taxon>Flavobacteriia</taxon>
        <taxon>Flavobacteriales</taxon>
        <taxon>Flavobacteriaceae</taxon>
    </lineage>
</organism>
<sequence length="395" mass="45761">MKKILLTLLVFGFLLSCSTRRQMEKTISYGNYDRAINDAIGKLKINKDRRGKADIIMLLEEAYAKATARDLENISFLKKDNNPESYLRIFDAYTSLDNRQEAIKPLLPLYIKGNEVRFDFNDYSNEIITYRNSASLQLYNNAQGLLNSNNKFDIRAAYNQLREIEDINPNYKDTRELMNIAHQRGTDFVLVDMINDSGKIIPARLENDLLNFSSYGLNNFWLQFHSTPEEKVNYDFNMKVNLRDINISPEQIRERQIIKEKQIADGKEDLIENGKVVKDSLGNAIKVDRLKTVRCEYYEFTQFKASQITGNVEYYNLSNNQLVDAFPISSEFIFEHIYATSRGDRRALDTSLIPFLELRAVPFPTEEQMIFDTGEDLKMQLKQIINSYSSDIAGI</sequence>
<dbReference type="EMBL" id="SIRS01000006">
    <property type="protein sequence ID" value="TBN13800.1"/>
    <property type="molecule type" value="Genomic_DNA"/>
</dbReference>
<accession>A0A4V2JAN7</accession>
<dbReference type="OrthoDB" id="1489643at2"/>
<evidence type="ECO:0000313" key="2">
    <source>
        <dbReference type="Proteomes" id="UP000292372"/>
    </source>
</evidence>
<dbReference type="Proteomes" id="UP000292372">
    <property type="component" value="Unassembled WGS sequence"/>
</dbReference>
<evidence type="ECO:0000313" key="1">
    <source>
        <dbReference type="EMBL" id="TBN13800.1"/>
    </source>
</evidence>